<dbReference type="PANTHER" id="PTHR21646:SF46">
    <property type="entry name" value="UBIQUITIN CARBOXYL-TERMINAL HYDROLASE"/>
    <property type="match status" value="1"/>
</dbReference>
<dbReference type="PANTHER" id="PTHR21646">
    <property type="entry name" value="UBIQUITIN CARBOXYL-TERMINAL HYDROLASE"/>
    <property type="match status" value="1"/>
</dbReference>
<feature type="domain" description="Rhodanese" evidence="6">
    <location>
        <begin position="108"/>
        <end position="224"/>
    </location>
</feature>
<dbReference type="STRING" id="126957.T1JFZ9"/>
<dbReference type="InterPro" id="IPR018200">
    <property type="entry name" value="USP_CS"/>
</dbReference>
<dbReference type="PROSITE" id="PS00973">
    <property type="entry name" value="USP_2"/>
    <property type="match status" value="1"/>
</dbReference>
<proteinExistence type="inferred from homology"/>
<dbReference type="SMART" id="SM00450">
    <property type="entry name" value="RHOD"/>
    <property type="match status" value="1"/>
</dbReference>
<comment type="similarity">
    <text evidence="2 3">Belongs to the peptidase C19 family.</text>
</comment>
<feature type="compositionally biased region" description="Basic and acidic residues" evidence="5">
    <location>
        <begin position="504"/>
        <end position="516"/>
    </location>
</feature>
<keyword evidence="3" id="KW-0788">Thiol protease</keyword>
<evidence type="ECO:0000256" key="2">
    <source>
        <dbReference type="ARBA" id="ARBA00009085"/>
    </source>
</evidence>
<dbReference type="InterPro" id="IPR036873">
    <property type="entry name" value="Rhodanese-like_dom_sf"/>
</dbReference>
<keyword evidence="3" id="KW-0645">Protease</keyword>
<name>T1JFZ9_STRMM</name>
<comment type="catalytic activity">
    <reaction evidence="1 3">
        <text>Thiol-dependent hydrolysis of ester, thioester, amide, peptide and isopeptide bonds formed by the C-terminal Gly of ubiquitin (a 76-residue protein attached to proteins as an intracellular targeting signal).</text>
        <dbReference type="EC" id="3.4.19.12"/>
    </reaction>
</comment>
<keyword evidence="3" id="KW-0833">Ubl conjugation pathway</keyword>
<evidence type="ECO:0000313" key="8">
    <source>
        <dbReference type="EnsemblMetazoa" id="SMAR012767-PA"/>
    </source>
</evidence>
<feature type="compositionally biased region" description="Polar residues" evidence="5">
    <location>
        <begin position="493"/>
        <end position="503"/>
    </location>
</feature>
<keyword evidence="9" id="KW-1185">Reference proteome</keyword>
<evidence type="ECO:0000256" key="3">
    <source>
        <dbReference type="RuleBase" id="RU366025"/>
    </source>
</evidence>
<dbReference type="SUPFAM" id="SSF54001">
    <property type="entry name" value="Cysteine proteinases"/>
    <property type="match status" value="1"/>
</dbReference>
<feature type="region of interest" description="Disordered" evidence="5">
    <location>
        <begin position="475"/>
        <end position="522"/>
    </location>
</feature>
<dbReference type="GO" id="GO:0004843">
    <property type="term" value="F:cysteine-type deubiquitinase activity"/>
    <property type="evidence" value="ECO:0007669"/>
    <property type="project" value="UniProtKB-UniRule"/>
</dbReference>
<dbReference type="PROSITE" id="PS50235">
    <property type="entry name" value="USP_3"/>
    <property type="match status" value="1"/>
</dbReference>
<dbReference type="SUPFAM" id="SSF140856">
    <property type="entry name" value="USP8 N-terminal domain-like"/>
    <property type="match status" value="1"/>
</dbReference>
<dbReference type="GO" id="GO:0016579">
    <property type="term" value="P:protein deubiquitination"/>
    <property type="evidence" value="ECO:0007669"/>
    <property type="project" value="InterPro"/>
</dbReference>
<evidence type="ECO:0000256" key="4">
    <source>
        <dbReference type="SAM" id="Coils"/>
    </source>
</evidence>
<evidence type="ECO:0000256" key="5">
    <source>
        <dbReference type="SAM" id="MobiDB-lite"/>
    </source>
</evidence>
<dbReference type="EnsemblMetazoa" id="SMAR012767-RA">
    <property type="protein sequence ID" value="SMAR012767-PA"/>
    <property type="gene ID" value="SMAR012767"/>
</dbReference>
<dbReference type="OMA" id="IEMTNAE"/>
<dbReference type="eggNOG" id="KOG1868">
    <property type="taxonomic scope" value="Eukaryota"/>
</dbReference>
<feature type="domain" description="USP" evidence="7">
    <location>
        <begin position="617"/>
        <end position="956"/>
    </location>
</feature>
<dbReference type="EMBL" id="JH432192">
    <property type="status" value="NOT_ANNOTATED_CDS"/>
    <property type="molecule type" value="Genomic_DNA"/>
</dbReference>
<dbReference type="InterPro" id="IPR050185">
    <property type="entry name" value="Ub_carboxyl-term_hydrolase"/>
</dbReference>
<organism evidence="8 9">
    <name type="scientific">Strigamia maritima</name>
    <name type="common">European centipede</name>
    <name type="synonym">Geophilus maritimus</name>
    <dbReference type="NCBI Taxonomy" id="126957"/>
    <lineage>
        <taxon>Eukaryota</taxon>
        <taxon>Metazoa</taxon>
        <taxon>Ecdysozoa</taxon>
        <taxon>Arthropoda</taxon>
        <taxon>Myriapoda</taxon>
        <taxon>Chilopoda</taxon>
        <taxon>Pleurostigmophora</taxon>
        <taxon>Geophilomorpha</taxon>
        <taxon>Linotaeniidae</taxon>
        <taxon>Strigamia</taxon>
    </lineage>
</organism>
<dbReference type="Gene3D" id="3.40.250.10">
    <property type="entry name" value="Rhodanese-like domain"/>
    <property type="match status" value="1"/>
</dbReference>
<evidence type="ECO:0000256" key="1">
    <source>
        <dbReference type="ARBA" id="ARBA00000707"/>
    </source>
</evidence>
<dbReference type="PROSITE" id="PS00972">
    <property type="entry name" value="USP_1"/>
    <property type="match status" value="1"/>
</dbReference>
<dbReference type="Gene3D" id="3.90.70.10">
    <property type="entry name" value="Cysteine proteinases"/>
    <property type="match status" value="1"/>
</dbReference>
<dbReference type="HOGENOM" id="CLU_009980_0_0_1"/>
<dbReference type="InterPro" id="IPR015063">
    <property type="entry name" value="USP8_dimer"/>
</dbReference>
<dbReference type="Pfam" id="PF08969">
    <property type="entry name" value="USP8_dimer"/>
    <property type="match status" value="1"/>
</dbReference>
<dbReference type="AlphaFoldDB" id="T1JFZ9"/>
<dbReference type="PhylomeDB" id="T1JFZ9"/>
<dbReference type="CDD" id="cd02674">
    <property type="entry name" value="Peptidase_C19R"/>
    <property type="match status" value="1"/>
</dbReference>
<dbReference type="Pfam" id="PF00443">
    <property type="entry name" value="UCH"/>
    <property type="match status" value="1"/>
</dbReference>
<dbReference type="InterPro" id="IPR028889">
    <property type="entry name" value="USP"/>
</dbReference>
<protein>
    <recommendedName>
        <fullName evidence="3">Ubiquitin carboxyl-terminal hydrolase</fullName>
        <ecNumber evidence="3">3.4.19.12</ecNumber>
    </recommendedName>
</protein>
<dbReference type="GO" id="GO:0006508">
    <property type="term" value="P:proteolysis"/>
    <property type="evidence" value="ECO:0007669"/>
    <property type="project" value="UniProtKB-KW"/>
</dbReference>
<dbReference type="SUPFAM" id="SSF52821">
    <property type="entry name" value="Rhodanese/Cell cycle control phosphatase"/>
    <property type="match status" value="1"/>
</dbReference>
<dbReference type="InterPro" id="IPR001763">
    <property type="entry name" value="Rhodanese-like_dom"/>
</dbReference>
<dbReference type="PROSITE" id="PS50206">
    <property type="entry name" value="RHODANESE_3"/>
    <property type="match status" value="1"/>
</dbReference>
<dbReference type="Proteomes" id="UP000014500">
    <property type="component" value="Unassembled WGS sequence"/>
</dbReference>
<dbReference type="InterPro" id="IPR038765">
    <property type="entry name" value="Papain-like_cys_pep_sf"/>
</dbReference>
<accession>T1JFZ9</accession>
<reference evidence="8" key="2">
    <citation type="submission" date="2015-02" db="UniProtKB">
        <authorList>
            <consortium name="EnsemblMetazoa"/>
        </authorList>
    </citation>
    <scope>IDENTIFICATION</scope>
</reference>
<evidence type="ECO:0000259" key="7">
    <source>
        <dbReference type="PROSITE" id="PS50235"/>
    </source>
</evidence>
<reference evidence="9" key="1">
    <citation type="submission" date="2011-05" db="EMBL/GenBank/DDBJ databases">
        <authorList>
            <person name="Richards S.R."/>
            <person name="Qu J."/>
            <person name="Jiang H."/>
            <person name="Jhangiani S.N."/>
            <person name="Agravi P."/>
            <person name="Goodspeed R."/>
            <person name="Gross S."/>
            <person name="Mandapat C."/>
            <person name="Jackson L."/>
            <person name="Mathew T."/>
            <person name="Pu L."/>
            <person name="Thornton R."/>
            <person name="Saada N."/>
            <person name="Wilczek-Boney K.B."/>
            <person name="Lee S."/>
            <person name="Kovar C."/>
            <person name="Wu Y."/>
            <person name="Scherer S.E."/>
            <person name="Worley K.C."/>
            <person name="Muzny D.M."/>
            <person name="Gibbs R."/>
        </authorList>
    </citation>
    <scope>NUCLEOTIDE SEQUENCE</scope>
    <source>
        <strain evidence="9">Brora</strain>
    </source>
</reference>
<evidence type="ECO:0000259" key="6">
    <source>
        <dbReference type="PROSITE" id="PS50206"/>
    </source>
</evidence>
<keyword evidence="3" id="KW-0378">Hydrolase</keyword>
<feature type="coiled-coil region" evidence="4">
    <location>
        <begin position="377"/>
        <end position="474"/>
    </location>
</feature>
<keyword evidence="4" id="KW-0175">Coiled coil</keyword>
<feature type="compositionally biased region" description="Basic and acidic residues" evidence="5">
    <location>
        <begin position="475"/>
        <end position="492"/>
    </location>
</feature>
<evidence type="ECO:0000313" key="9">
    <source>
        <dbReference type="Proteomes" id="UP000014500"/>
    </source>
</evidence>
<dbReference type="EC" id="3.4.19.12" evidence="3"/>
<dbReference type="InterPro" id="IPR001394">
    <property type="entry name" value="Peptidase_C19_UCH"/>
</dbReference>
<sequence length="958" mass="111223">MPGTKLKPLNMASSIEQLKLIAEVVGINNYSINQLCKSAGNMFEQAEKCRLDGDEEKSFIFYMKYWTLIQKVRKLSEYNQDKKYYDTDAVKDHSDTITSQQLFKLKQDEEKILIIDVRSKIDFEDSHIQYSKCFNIDESLLTPGLTGNSLEKKLPFGSLNLWNERAKVDFIILYNWTGEDIDQKLSILHKSMTTWDVRVKLKHQPFFLTGGFEMWQLHYPMLTSKRLPVEIPKYVSSNESTINLNDLDYPDFDENNFKAERNSSSVTNPSAQQPTFDRTAKPDTLVKFPSNLDMKNLDQSLITNGSFHNIPQINRSLKPIEINSLTSDSSDEMKTILAKQHRAADEGLSIEKERHEKEHSLTILQLSREKEAGESMHLMLQQREDELLEQIQKLELEKIQKEAEEQKMKEEIEKSKKIICLMTQQRHTDLKKFEEERNLIDKTNRDRLKLEREVEIMRQERKKKEQEHVNIIEKNRTEQERTKRNEIIKRSDSANTPTKSESPNIDRKKTKTEVKITHPGGDTYYTKLTDHQADKSNHSLQINKPNLSRSHSSPNIAQMIPSEEEPLSRNHTPHIDRTIKPFTKTERKTPTIAPEDYNAARMRNLMPVYGNQGRALTGLKNLGNTCFMNSVIQCLAQTTSLANYFLQGLYLNDINRKNPLGHGGELAEEFAVVIRALLAGQYRSITPRDFKNTVSKYQPIFEGNEQQDSQEFLLFLMDGLHEDLNEARVQNKSKTIEIGDNENLPDTKAAKHAWEVHLQHNQSLIVKLFQGQLKSTVRCLHCNKQSVSFDPLQFLSLPIPSGNSSRYNLKDCLQVYLKEENMTGGDKWFCPKCKERRDAVKKCDIWKLPPVLLIHLKRFSYDGMWRRKLQTLVDFPLENLDFNTYVKDPNARYNSYSLYAVSNHYGTMEGGHYTAYCKNSEYQKWYKFDDHEVNEISSDVVKVSSSAAYILFYRAINE</sequence>